<dbReference type="EMBL" id="CP012332">
    <property type="protein sequence ID" value="AKU92068.1"/>
    <property type="molecule type" value="Genomic_DNA"/>
</dbReference>
<gene>
    <name evidence="2" type="ORF">AKJ08_2455</name>
</gene>
<feature type="compositionally biased region" description="Basic and acidic residues" evidence="1">
    <location>
        <begin position="1"/>
        <end position="11"/>
    </location>
</feature>
<keyword evidence="3" id="KW-1185">Reference proteome</keyword>
<dbReference type="KEGG" id="vin:AKJ08_2455"/>
<accession>A0A0K1PEW0</accession>
<evidence type="ECO:0000256" key="1">
    <source>
        <dbReference type="SAM" id="MobiDB-lite"/>
    </source>
</evidence>
<evidence type="ECO:0000313" key="3">
    <source>
        <dbReference type="Proteomes" id="UP000055590"/>
    </source>
</evidence>
<dbReference type="AlphaFoldDB" id="A0A0K1PEW0"/>
<evidence type="ECO:0000313" key="2">
    <source>
        <dbReference type="EMBL" id="AKU92068.1"/>
    </source>
</evidence>
<proteinExistence type="predicted"/>
<feature type="region of interest" description="Disordered" evidence="1">
    <location>
        <begin position="1"/>
        <end position="39"/>
    </location>
</feature>
<organism evidence="2 3">
    <name type="scientific">Vulgatibacter incomptus</name>
    <dbReference type="NCBI Taxonomy" id="1391653"/>
    <lineage>
        <taxon>Bacteria</taxon>
        <taxon>Pseudomonadati</taxon>
        <taxon>Myxococcota</taxon>
        <taxon>Myxococcia</taxon>
        <taxon>Myxococcales</taxon>
        <taxon>Cystobacterineae</taxon>
        <taxon>Vulgatibacteraceae</taxon>
        <taxon>Vulgatibacter</taxon>
    </lineage>
</organism>
<name>A0A0K1PEW0_9BACT</name>
<protein>
    <submittedName>
        <fullName evidence="2">Uncharacterized protein</fullName>
    </submittedName>
</protein>
<dbReference type="Proteomes" id="UP000055590">
    <property type="component" value="Chromosome"/>
</dbReference>
<reference evidence="2 3" key="1">
    <citation type="submission" date="2015-08" db="EMBL/GenBank/DDBJ databases">
        <authorList>
            <person name="Babu N.S."/>
            <person name="Beckwith C.J."/>
            <person name="Beseler K.G."/>
            <person name="Brison A."/>
            <person name="Carone J.V."/>
            <person name="Caskin T.P."/>
            <person name="Diamond M."/>
            <person name="Durham M.E."/>
            <person name="Foxe J.M."/>
            <person name="Go M."/>
            <person name="Henderson B.A."/>
            <person name="Jones I.B."/>
            <person name="McGettigan J.A."/>
            <person name="Micheletti S.J."/>
            <person name="Nasrallah M.E."/>
            <person name="Ortiz D."/>
            <person name="Piller C.R."/>
            <person name="Privatt S.R."/>
            <person name="Schneider S.L."/>
            <person name="Sharp S."/>
            <person name="Smith T.C."/>
            <person name="Stanton J.D."/>
            <person name="Ullery H.E."/>
            <person name="Wilson R.J."/>
            <person name="Serrano M.G."/>
            <person name="Buck G."/>
            <person name="Lee V."/>
            <person name="Wang Y."/>
            <person name="Carvalho R."/>
            <person name="Voegtly L."/>
            <person name="Shi R."/>
            <person name="Duckworth R."/>
            <person name="Johnson A."/>
            <person name="Loviza R."/>
            <person name="Walstead R."/>
            <person name="Shah Z."/>
            <person name="Kiflezghi M."/>
            <person name="Wade K."/>
            <person name="Ball S.L."/>
            <person name="Bradley K.W."/>
            <person name="Asai D.J."/>
            <person name="Bowman C.A."/>
            <person name="Russell D.A."/>
            <person name="Pope W.H."/>
            <person name="Jacobs-Sera D."/>
            <person name="Hendrix R.W."/>
            <person name="Hatfull G.F."/>
        </authorList>
    </citation>
    <scope>NUCLEOTIDE SEQUENCE [LARGE SCALE GENOMIC DNA]</scope>
    <source>
        <strain evidence="2 3">DSM 27710</strain>
    </source>
</reference>
<sequence>MGGGRRGEGQRRQNITNRMQAAISSRRDRSTTATSGRVC</sequence>